<feature type="signal peptide" evidence="3">
    <location>
        <begin position="1"/>
        <end position="27"/>
    </location>
</feature>
<dbReference type="GO" id="GO:0003993">
    <property type="term" value="F:acid phosphatase activity"/>
    <property type="evidence" value="ECO:0007669"/>
    <property type="project" value="InterPro"/>
</dbReference>
<gene>
    <name evidence="5" type="ORF">FYJ26_02710</name>
</gene>
<accession>A0A6N7VR52</accession>
<feature type="domain" description="Calcineurin-like phosphoesterase" evidence="4">
    <location>
        <begin position="225"/>
        <end position="447"/>
    </location>
</feature>
<comment type="caution">
    <text evidence="5">The sequence shown here is derived from an EMBL/GenBank/DDBJ whole genome shotgun (WGS) entry which is preliminary data.</text>
</comment>
<sequence>MKKNKLILALIIASTSSIVLPTSNVQAANITDVEGQETKEVVEKNIADIPKDDEVTYPKNEKDTRESDGTNKFNRATETERETFGEDKNVVNIDKNVKAKLDETKGEYGKKNGEYANNKLKAIDTPVKNVVINPGENENKVAVTWFGKSEIRDSSRLYFNGKEYKPERARKTGDSNGYSTYTVLLDIKPGENYEYYIKNDNYKTEKKTLKTKALGNDNEFSMVLIGDPQIGSGDSVWDSKGLNKNTQAKVDQDKIDFAKTIEIARKLDPHFFLSMGDNVEIAGYEGEYDYFFDNDLFREKIFSSVVGNHETYIDKNDTSLQNTVFSDHFYLPNESELGSISYENEDGTRTYIPGDYWYSYGDTLFLNINSNERDSNIHSKFIEKAIKNAEEKRGSNFSWKVVSFHHAPYSTATHTSDDDILQRRSELVKIFNNNNIDLVLNGHDHIYVRSGHMLAGEQALDFEKAYGTHKNDPNAGIKDNFTKTYNNYIYDNGKVVVDGISLDYGSNEVTDPRGTLFLTMSASAGAKFYNPIGEDQWFVQRSLDDRSQLFSKLTFSKNQFRLLTMDTDGNIVDSYTINKTDEHIKNPNNKEKTNFSKLEAYIRKIQGKKLLLDKENIRAYNYAIENAIKVLNDKNASQEEVDSAIEVLNTRLSGVEFLREDNKNTDNKDSKVDKNVKDSKDKYCQKDKEVSIKKEIKAQKTKVENFKKDSDFENKNFIKSSNVKTGVTSLSSILGLISISILGLSKSKRK</sequence>
<evidence type="ECO:0000313" key="6">
    <source>
        <dbReference type="Proteomes" id="UP000441925"/>
    </source>
</evidence>
<keyword evidence="1 3" id="KW-0732">Signal</keyword>
<dbReference type="AlphaFoldDB" id="A0A6N7VR52"/>
<dbReference type="EMBL" id="VULQ01000002">
    <property type="protein sequence ID" value="MSS77336.1"/>
    <property type="molecule type" value="Genomic_DNA"/>
</dbReference>
<evidence type="ECO:0000256" key="1">
    <source>
        <dbReference type="ARBA" id="ARBA00022729"/>
    </source>
</evidence>
<evidence type="ECO:0000259" key="4">
    <source>
        <dbReference type="Pfam" id="PF00149"/>
    </source>
</evidence>
<dbReference type="Proteomes" id="UP000441925">
    <property type="component" value="Unassembled WGS sequence"/>
</dbReference>
<dbReference type="SUPFAM" id="SSF56300">
    <property type="entry name" value="Metallo-dependent phosphatases"/>
    <property type="match status" value="1"/>
</dbReference>
<feature type="chain" id="PRO_5026838458" description="Calcineurin-like phosphoesterase domain-containing protein" evidence="3">
    <location>
        <begin position="28"/>
        <end position="750"/>
    </location>
</feature>
<organism evidence="5 6">
    <name type="scientific">Anaerococcus porci</name>
    <dbReference type="NCBI Taxonomy" id="2652269"/>
    <lineage>
        <taxon>Bacteria</taxon>
        <taxon>Bacillati</taxon>
        <taxon>Bacillota</taxon>
        <taxon>Tissierellia</taxon>
        <taxon>Tissierellales</taxon>
        <taxon>Peptoniphilaceae</taxon>
        <taxon>Anaerococcus</taxon>
    </lineage>
</organism>
<dbReference type="PANTHER" id="PTHR22953">
    <property type="entry name" value="ACID PHOSPHATASE RELATED"/>
    <property type="match status" value="1"/>
</dbReference>
<protein>
    <recommendedName>
        <fullName evidence="4">Calcineurin-like phosphoesterase domain-containing protein</fullName>
    </recommendedName>
</protein>
<dbReference type="Gene3D" id="3.60.21.10">
    <property type="match status" value="1"/>
</dbReference>
<dbReference type="InterPro" id="IPR039331">
    <property type="entry name" value="PAPs-like"/>
</dbReference>
<evidence type="ECO:0000256" key="2">
    <source>
        <dbReference type="SAM" id="MobiDB-lite"/>
    </source>
</evidence>
<reference evidence="5 6" key="1">
    <citation type="submission" date="2019-08" db="EMBL/GenBank/DDBJ databases">
        <title>In-depth cultivation of the pig gut microbiome towards novel bacterial diversity and tailored functional studies.</title>
        <authorList>
            <person name="Wylensek D."/>
            <person name="Hitch T.C.A."/>
            <person name="Clavel T."/>
        </authorList>
    </citation>
    <scope>NUCLEOTIDE SEQUENCE [LARGE SCALE GENOMIC DNA]</scope>
    <source>
        <strain evidence="5 6">WCA-380-WT-2B</strain>
    </source>
</reference>
<dbReference type="InterPro" id="IPR004843">
    <property type="entry name" value="Calcineurin-like_PHP"/>
</dbReference>
<keyword evidence="6" id="KW-1185">Reference proteome</keyword>
<evidence type="ECO:0000313" key="5">
    <source>
        <dbReference type="EMBL" id="MSS77336.1"/>
    </source>
</evidence>
<evidence type="ECO:0000256" key="3">
    <source>
        <dbReference type="SAM" id="SignalP"/>
    </source>
</evidence>
<proteinExistence type="predicted"/>
<dbReference type="Pfam" id="PF00149">
    <property type="entry name" value="Metallophos"/>
    <property type="match status" value="1"/>
</dbReference>
<dbReference type="RefSeq" id="WP_154539368.1">
    <property type="nucleotide sequence ID" value="NZ_VULQ01000002.1"/>
</dbReference>
<dbReference type="InterPro" id="IPR029052">
    <property type="entry name" value="Metallo-depent_PP-like"/>
</dbReference>
<dbReference type="PANTHER" id="PTHR22953:SF153">
    <property type="entry name" value="PURPLE ACID PHOSPHATASE"/>
    <property type="match status" value="1"/>
</dbReference>
<name>A0A6N7VR52_9FIRM</name>
<feature type="region of interest" description="Disordered" evidence="2">
    <location>
        <begin position="46"/>
        <end position="87"/>
    </location>
</feature>